<protein>
    <submittedName>
        <fullName evidence="1">Uncharacterized protein</fullName>
    </submittedName>
</protein>
<reference evidence="1 2" key="1">
    <citation type="journal article" date="2021" name="Int. J. Syst. Evol. Microbiol.">
        <title>Bradyrhizobium septentrionale sp. nov. (sv. septentrionale) and Bradyrhizobium quebecense sp. nov. (sv. septentrionale) associated with legumes native to Canada possess rearranged symbiosis genes and numerous insertion sequences.</title>
        <authorList>
            <person name="Bromfield E.S.P."/>
            <person name="Cloutier S."/>
        </authorList>
    </citation>
    <scope>NUCLEOTIDE SEQUENCE [LARGE SCALE GENOMIC DNA]</scope>
    <source>
        <strain evidence="1 2">12S5</strain>
    </source>
</reference>
<gene>
    <name evidence="1" type="ORF">J4P68_0003845</name>
</gene>
<dbReference type="EMBL" id="CP088282">
    <property type="protein sequence ID" value="UGY03914.1"/>
    <property type="molecule type" value="Genomic_DNA"/>
</dbReference>
<dbReference type="Proteomes" id="UP000692816">
    <property type="component" value="Chromosome"/>
</dbReference>
<accession>A0ACD3VBX5</accession>
<proteinExistence type="predicted"/>
<sequence>MGAAHLGRRTMSHLTKAHFAFIAVGVALGAAMIPAPVEAARLSNADKVALKQAIVACKAEAKGRKVKWLARRKYVNNCVSEALKEHPNVDIVRLIKEHPNLTNLPVEKWPGF</sequence>
<evidence type="ECO:0000313" key="1">
    <source>
        <dbReference type="EMBL" id="UGY03914.1"/>
    </source>
</evidence>
<name>A0ACD3VBX5_9BRAD</name>
<evidence type="ECO:0000313" key="2">
    <source>
        <dbReference type="Proteomes" id="UP000692816"/>
    </source>
</evidence>
<organism evidence="1 2">
    <name type="scientific">Bradyrhizobium quebecense</name>
    <dbReference type="NCBI Taxonomy" id="2748629"/>
    <lineage>
        <taxon>Bacteria</taxon>
        <taxon>Pseudomonadati</taxon>
        <taxon>Pseudomonadota</taxon>
        <taxon>Alphaproteobacteria</taxon>
        <taxon>Hyphomicrobiales</taxon>
        <taxon>Nitrobacteraceae</taxon>
        <taxon>Bradyrhizobium</taxon>
    </lineage>
</organism>
<keyword evidence="2" id="KW-1185">Reference proteome</keyword>